<name>A0A0J9HCA7_AJEDA</name>
<reference evidence="1" key="1">
    <citation type="submission" date="2010-03" db="EMBL/GenBank/DDBJ databases">
        <title>Annotation of Blastomyces dermatitidis strain ATCC 18188.</title>
        <authorList>
            <consortium name="The Broad Institute Genome Sequencing Platform"/>
            <consortium name="Broad Institute Genome Sequencing Center for Infectious Disease."/>
            <person name="Cuomo C."/>
            <person name="Klein B."/>
            <person name="Sullivan T."/>
            <person name="Heitman J."/>
            <person name="Young S."/>
            <person name="Zeng Q."/>
            <person name="Gargeya S."/>
            <person name="Alvarado L."/>
            <person name="Berlin A.M."/>
            <person name="Chapman S.B."/>
            <person name="Chen Z."/>
            <person name="Freedman E."/>
            <person name="Gellesch M."/>
            <person name="Goldberg J."/>
            <person name="Griggs A."/>
            <person name="Gujja S."/>
            <person name="Heilman E."/>
            <person name="Heiman D."/>
            <person name="Howarth C."/>
            <person name="Mehta T."/>
            <person name="Neiman D."/>
            <person name="Pearson M."/>
            <person name="Roberts A."/>
            <person name="Saif S."/>
            <person name="Shea T."/>
            <person name="Shenoy N."/>
            <person name="Sisk P."/>
            <person name="Stolte C."/>
            <person name="Sykes S."/>
            <person name="White J."/>
            <person name="Yandava C."/>
            <person name="Haas B."/>
            <person name="Nusbaum C."/>
            <person name="Birren B."/>
        </authorList>
    </citation>
    <scope>NUCLEOTIDE SEQUENCE</scope>
    <source>
        <strain evidence="1">ATCC 18188</strain>
    </source>
</reference>
<protein>
    <submittedName>
        <fullName evidence="1">Uncharacterized protein</fullName>
    </submittedName>
</protein>
<sequence>MSFEALTADSGSAHNLETKFESLKRKSESFTFRFFIELLPSHHKPGIWPKLIGSSTSGAPTGLRLLPFKFLSPHAPVVAEIEPGW</sequence>
<dbReference type="Proteomes" id="UP000007802">
    <property type="component" value="Unassembled WGS sequence"/>
</dbReference>
<evidence type="ECO:0000313" key="1">
    <source>
        <dbReference type="EMBL" id="KMW66639.1"/>
    </source>
</evidence>
<gene>
    <name evidence="1" type="ORF">BDDG_11629</name>
</gene>
<proteinExistence type="predicted"/>
<dbReference type="EMBL" id="GG749408">
    <property type="protein sequence ID" value="KMW66639.1"/>
    <property type="molecule type" value="Genomic_DNA"/>
</dbReference>
<organism evidence="1">
    <name type="scientific">Ajellomyces dermatitidis (strain ATCC 18188 / CBS 674.68)</name>
    <name type="common">Blastomyces dermatitidis</name>
    <dbReference type="NCBI Taxonomy" id="653446"/>
    <lineage>
        <taxon>Eukaryota</taxon>
        <taxon>Fungi</taxon>
        <taxon>Dikarya</taxon>
        <taxon>Ascomycota</taxon>
        <taxon>Pezizomycotina</taxon>
        <taxon>Eurotiomycetes</taxon>
        <taxon>Eurotiomycetidae</taxon>
        <taxon>Onygenales</taxon>
        <taxon>Ajellomycetaceae</taxon>
        <taxon>Blastomyces</taxon>
    </lineage>
</organism>
<dbReference type="AlphaFoldDB" id="A0A0J9HCA7"/>
<accession>A0A0J9HCA7</accession>